<feature type="transmembrane region" description="Helical" evidence="13">
    <location>
        <begin position="1363"/>
        <end position="1387"/>
    </location>
</feature>
<dbReference type="InterPro" id="IPR012292">
    <property type="entry name" value="Globin/Proto"/>
</dbReference>
<feature type="compositionally biased region" description="Low complexity" evidence="12">
    <location>
        <begin position="2237"/>
        <end position="2249"/>
    </location>
</feature>
<feature type="compositionally biased region" description="Basic residues" evidence="12">
    <location>
        <begin position="110"/>
        <end position="121"/>
    </location>
</feature>
<gene>
    <name evidence="14" type="ORF">PGLA1383_LOCUS46270</name>
</gene>
<protein>
    <recommendedName>
        <fullName evidence="3">Centrosomal protein POC5</fullName>
    </recommendedName>
    <alternativeName>
        <fullName evidence="9">Protein of centriole 5</fullName>
    </alternativeName>
</protein>
<evidence type="ECO:0000256" key="10">
    <source>
        <dbReference type="ARBA" id="ARBA00049959"/>
    </source>
</evidence>
<feature type="region of interest" description="Disordered" evidence="12">
    <location>
        <begin position="1211"/>
        <end position="1242"/>
    </location>
</feature>
<feature type="coiled-coil region" evidence="11">
    <location>
        <begin position="2024"/>
        <end position="2058"/>
    </location>
</feature>
<evidence type="ECO:0000256" key="7">
    <source>
        <dbReference type="ARBA" id="ARBA00023212"/>
    </source>
</evidence>
<feature type="transmembrane region" description="Helical" evidence="13">
    <location>
        <begin position="1043"/>
        <end position="1065"/>
    </location>
</feature>
<organism evidence="14 15">
    <name type="scientific">Polarella glacialis</name>
    <name type="common">Dinoflagellate</name>
    <dbReference type="NCBI Taxonomy" id="89957"/>
    <lineage>
        <taxon>Eukaryota</taxon>
        <taxon>Sar</taxon>
        <taxon>Alveolata</taxon>
        <taxon>Dinophyceae</taxon>
        <taxon>Suessiales</taxon>
        <taxon>Suessiaceae</taxon>
        <taxon>Polarella</taxon>
    </lineage>
</organism>
<dbReference type="GO" id="GO:0020037">
    <property type="term" value="F:heme binding"/>
    <property type="evidence" value="ECO:0007669"/>
    <property type="project" value="InterPro"/>
</dbReference>
<feature type="region of interest" description="Disordered" evidence="12">
    <location>
        <begin position="297"/>
        <end position="347"/>
    </location>
</feature>
<feature type="compositionally biased region" description="Low complexity" evidence="12">
    <location>
        <begin position="1761"/>
        <end position="1770"/>
    </location>
</feature>
<dbReference type="InterPro" id="IPR033351">
    <property type="entry name" value="POC5"/>
</dbReference>
<accession>A0A813GX70</accession>
<feature type="compositionally biased region" description="Polar residues" evidence="12">
    <location>
        <begin position="1292"/>
        <end position="1307"/>
    </location>
</feature>
<comment type="caution">
    <text evidence="14">The sequence shown here is derived from an EMBL/GenBank/DDBJ whole genome shotgun (WGS) entry which is preliminary data.</text>
</comment>
<feature type="compositionally biased region" description="Low complexity" evidence="12">
    <location>
        <begin position="1712"/>
        <end position="1724"/>
    </location>
</feature>
<dbReference type="GO" id="GO:0019825">
    <property type="term" value="F:oxygen binding"/>
    <property type="evidence" value="ECO:0007669"/>
    <property type="project" value="InterPro"/>
</dbReference>
<evidence type="ECO:0000256" key="2">
    <source>
        <dbReference type="ARBA" id="ARBA00010411"/>
    </source>
</evidence>
<keyword evidence="7" id="KW-0206">Cytoskeleton</keyword>
<keyword evidence="6 11" id="KW-0175">Coiled coil</keyword>
<dbReference type="Proteomes" id="UP000654075">
    <property type="component" value="Unassembled WGS sequence"/>
</dbReference>
<evidence type="ECO:0000256" key="3">
    <source>
        <dbReference type="ARBA" id="ARBA00014910"/>
    </source>
</evidence>
<dbReference type="InterPro" id="IPR009050">
    <property type="entry name" value="Globin-like_sf"/>
</dbReference>
<feature type="transmembrane region" description="Helical" evidence="13">
    <location>
        <begin position="944"/>
        <end position="977"/>
    </location>
</feature>
<feature type="transmembrane region" description="Helical" evidence="13">
    <location>
        <begin position="989"/>
        <end position="1007"/>
    </location>
</feature>
<name>A0A813GX70_POLGL</name>
<dbReference type="PANTHER" id="PTHR28618">
    <property type="entry name" value="CENTROSOMAL PROTEIN POC5"/>
    <property type="match status" value="1"/>
</dbReference>
<feature type="region of interest" description="Disordered" evidence="12">
    <location>
        <begin position="2203"/>
        <end position="2249"/>
    </location>
</feature>
<feature type="region of interest" description="Disordered" evidence="12">
    <location>
        <begin position="372"/>
        <end position="397"/>
    </location>
</feature>
<feature type="compositionally biased region" description="Gly residues" evidence="12">
    <location>
        <begin position="1562"/>
        <end position="1573"/>
    </location>
</feature>
<feature type="region of interest" description="Disordered" evidence="12">
    <location>
        <begin position="1689"/>
        <end position="1735"/>
    </location>
</feature>
<evidence type="ECO:0000256" key="11">
    <source>
        <dbReference type="SAM" id="Coils"/>
    </source>
</evidence>
<feature type="compositionally biased region" description="Basic and acidic residues" evidence="12">
    <location>
        <begin position="382"/>
        <end position="397"/>
    </location>
</feature>
<evidence type="ECO:0000313" key="15">
    <source>
        <dbReference type="Proteomes" id="UP000654075"/>
    </source>
</evidence>
<keyword evidence="13" id="KW-0472">Membrane</keyword>
<feature type="compositionally biased region" description="Low complexity" evidence="12">
    <location>
        <begin position="321"/>
        <end position="333"/>
    </location>
</feature>
<feature type="transmembrane region" description="Helical" evidence="13">
    <location>
        <begin position="905"/>
        <end position="924"/>
    </location>
</feature>
<feature type="region of interest" description="Disordered" evidence="12">
    <location>
        <begin position="1287"/>
        <end position="1308"/>
    </location>
</feature>
<keyword evidence="13" id="KW-0812">Transmembrane</keyword>
<feature type="region of interest" description="Disordered" evidence="12">
    <location>
        <begin position="1551"/>
        <end position="1586"/>
    </location>
</feature>
<dbReference type="OrthoDB" id="436496at2759"/>
<dbReference type="SUPFAM" id="SSF46458">
    <property type="entry name" value="Globin-like"/>
    <property type="match status" value="1"/>
</dbReference>
<feature type="compositionally biased region" description="Polar residues" evidence="12">
    <location>
        <begin position="334"/>
        <end position="345"/>
    </location>
</feature>
<evidence type="ECO:0000256" key="1">
    <source>
        <dbReference type="ARBA" id="ARBA00004114"/>
    </source>
</evidence>
<comment type="similarity">
    <text evidence="2">Belongs to the POC5 family.</text>
</comment>
<reference evidence="14" key="1">
    <citation type="submission" date="2021-02" db="EMBL/GenBank/DDBJ databases">
        <authorList>
            <person name="Dougan E. K."/>
            <person name="Rhodes N."/>
            <person name="Thang M."/>
            <person name="Chan C."/>
        </authorList>
    </citation>
    <scope>NUCLEOTIDE SEQUENCE</scope>
</reference>
<proteinExistence type="inferred from homology"/>
<keyword evidence="5" id="KW-0677">Repeat</keyword>
<keyword evidence="15" id="KW-1185">Reference proteome</keyword>
<dbReference type="CDD" id="cd01040">
    <property type="entry name" value="Mb-like"/>
    <property type="match status" value="1"/>
</dbReference>
<comment type="function">
    <text evidence="10">Essential for the assembly of the distal half of centrioles, required for centriole elongation. Acts as a negative regulator of centriole elongation.</text>
</comment>
<evidence type="ECO:0000256" key="6">
    <source>
        <dbReference type="ARBA" id="ARBA00023054"/>
    </source>
</evidence>
<feature type="transmembrane region" description="Helical" evidence="13">
    <location>
        <begin position="826"/>
        <end position="843"/>
    </location>
</feature>
<feature type="coiled-coil region" evidence="11">
    <location>
        <begin position="1435"/>
        <end position="1462"/>
    </location>
</feature>
<evidence type="ECO:0000256" key="8">
    <source>
        <dbReference type="ARBA" id="ARBA00023306"/>
    </source>
</evidence>
<feature type="compositionally biased region" description="Polar residues" evidence="12">
    <location>
        <begin position="2212"/>
        <end position="2225"/>
    </location>
</feature>
<evidence type="ECO:0000256" key="12">
    <source>
        <dbReference type="SAM" id="MobiDB-lite"/>
    </source>
</evidence>
<dbReference type="PANTHER" id="PTHR28618:SF1">
    <property type="entry name" value="CENTROSOMAL PROTEIN POC5"/>
    <property type="match status" value="1"/>
</dbReference>
<feature type="region of interest" description="Disordered" evidence="12">
    <location>
        <begin position="1761"/>
        <end position="1784"/>
    </location>
</feature>
<comment type="subcellular location">
    <subcellularLocation>
        <location evidence="1">Cytoplasm</location>
        <location evidence="1">Cytoskeleton</location>
        <location evidence="1">Microtubule organizing center</location>
        <location evidence="1">Centrosome</location>
        <location evidence="1">Centriole</location>
    </subcellularLocation>
</comment>
<dbReference type="GO" id="GO:0005814">
    <property type="term" value="C:centriole"/>
    <property type="evidence" value="ECO:0007669"/>
    <property type="project" value="UniProtKB-SubCell"/>
</dbReference>
<feature type="compositionally biased region" description="Acidic residues" evidence="12">
    <location>
        <begin position="125"/>
        <end position="154"/>
    </location>
</feature>
<evidence type="ECO:0000256" key="4">
    <source>
        <dbReference type="ARBA" id="ARBA00022490"/>
    </source>
</evidence>
<sequence>MLQLGPPVRIRLRVKLGLERHLLLLGCLDFYVAASSAKKDLHFEWQRSSDGSISEKEAEILTQNKAVHARNGAVAKCRSQAEAAAFVGPSDPQYDYMMFMARGEDDDRRRRVRRQKRRRRRELGDDMCDEDEDEYDEEDEDEDDDYGEDGDGMEGDLSGLSDHGAMASAARRRSKVQVMKRPATSKAMRRPAAAKVLKRPASASRKVAVETLGFGHLNIEVTIPRVMIFRDALIDLLEGDLGDDFGPAAREGWMTLLSYIGGALIYVRTNYAERLRILADSWKAANRKDVPVKVVEERKKKKEKKAVKEENGTANGIEQNGADPLAGLDLDGLSNSDASSQSGSEGNFILNEAQKQTRPSMMSRLKTSVFGQNGSAQASGGDNKDSGKKHDTNSKFKMHMDGADVPRTFEEMFQWNCAVMGLAGRTWMKEVLVVFDAIVTNVSDSTRLQQECSVLAIKIGKCGWTGPVNLTEYKSCMLAALRSLLPKVWDSNYEVAWNWLWDNVEILLKKNMGQPLIWEKSLQKCLTETLDVATQYEFRKDCYERFFTAAPGGQDYFKQSNTRLHFIAERITWMTLELLQEPWKMVDDISALGLRHVGFGIPTDLFGPLATAYIEVFGRYVADDLAVEAYRWSIGLISQMLVQTITEGSTIVMKAINVNSSRQLQKAVSCAPRGVRASWVLLVQVGSQSISPLGWSIESGSLNAAKAMLEDLLAIRADRERYYYGLEELFARHPDIVHMLCADAPSLVPTFLEGLVWRSRRTENGSRRVNYYVKPLLINIEGKFADALSDFVMLADPKIISQPVLDLCSNTLWNGIVRNEFIVSKIWFIISLFALMMGQAILTEWPSDYNIRCACLAFRIFTYLLTMCRLMLSHIRDIWLGYYRGDIAYFYGLPVPRYIKDIENFGGLVLGVMLICMCIYEPFFNCIGAADWPVETCENSHSSLFKYSVFAMCAVGIHWCLMVDLSVFSTGLSAFVLVCAQVGSEIGRFMAALLFLLLLFASSISVLEHDYPDMRDVSMTVVALFSITVKLYEDDYRDFQDDPILLCMVFAFVTASAILLLNLLIAQLNCSYVYIYANMVGFARLKRAEVIVEELKLTKPAKWTRFVGTLGLDFALELNEGDVGMAGGIQGNELQSAHVVTQDRILRYGGSCAQDMQWPEDGMDKEDEDEDKLQKMERIMKAALAKLGPQTLAFGMCVMCLSMEPSCRISGSERKKKKHKSGGSGIGNSGVSGSSGSSTVPRRSTFGDFSGISLNLKLGAGQLYQKFISSPPKHAAAPSILGAFPSLPPTTPSHQTGGHQMVTSPESRSIPVREVTSLESHPLLVGRGWLAVGSVQVLSLQAMPFKASTGNERTRIDVGSSSLGLLITSVLILCSGALAACAAFYGFHCRALVVALFKLNGPAHAVSPDELGGWVLGARSRIERDFRISYALSLKVREGKRKAQLQQRLDVLRAQCDVLNECIHNLSDHCSWFQESGTYREAVDYLDSRWGDEDEGLGIFGERLDLWHSTGLEARCEALGEAKIKPPAQEGVHHELDGLIFSDSCGPSLEKKRRKKKKRKGVGPGLEDGGGEGASEDDEDGLWPGSETNPLAPDISWLRAQGCQGRNYVAVWAVAEGFQKGGYCGFASSSDCSNAGGSEGKYGMKVDSSRDYERVGGMYGLIRVCAFVSYYVGCWVRNAFPGLGGAADAPPQSGATGQMLDDSLPLQSSPEARGSSLRGASLLSPDSAEPVRRLAGTESEFERLLDSVDSEGPLSAVVAAAEPAASTPTATLRRPQPETPSLDSPGFCLGFASPGPRAEASASASSSGAPLRLRVGESPMAAASPPAGSSGTGMAATLLPSVAEVSAAPVSSPAQDTWAMVQLSGRMEDICRNLRGSVEHEFVLAERSLQAGHRADLEAQRLKAEALACQQQARIESSTGELQGLTKRFEVKQRQLKESLGLTQRVRRNLLGRFALEGSWRAWRAAANAAQDARIQDLAAGRIRRSRLLGLCFGSWRWQAQHAWRERLIAHERAAADTVRAKLFEQMELERSQLLVEAEGLRRQLAEEARQRALLQENLKRVFMRGVCALNFEAMSLLADPVGGSGAPGGLDPPVAAAAASGAADRGQGVAMPDFDWAELGSERAIPTPSVLERPFLPLRRETPLDASFEESAEESSELRYGASSAAQLETEALVSGMAPSAVQETSRGEAGFASLPFVSYTGPSDPVAQMPQPSGRTLPKSQRWQPAAARDTPLRSSSSILPIGPGGG</sequence>
<evidence type="ECO:0000256" key="5">
    <source>
        <dbReference type="ARBA" id="ARBA00022737"/>
    </source>
</evidence>
<evidence type="ECO:0000256" key="13">
    <source>
        <dbReference type="SAM" id="Phobius"/>
    </source>
</evidence>
<feature type="region of interest" description="Disordered" evidence="12">
    <location>
        <begin position="106"/>
        <end position="195"/>
    </location>
</feature>
<keyword evidence="8" id="KW-0131">Cell cycle</keyword>
<evidence type="ECO:0000256" key="9">
    <source>
        <dbReference type="ARBA" id="ARBA00031694"/>
    </source>
</evidence>
<keyword evidence="4" id="KW-0963">Cytoplasm</keyword>
<dbReference type="InterPro" id="IPR044399">
    <property type="entry name" value="Mb-like_M"/>
</dbReference>
<feature type="compositionally biased region" description="Basic residues" evidence="12">
    <location>
        <begin position="1551"/>
        <end position="1561"/>
    </location>
</feature>
<dbReference type="EMBL" id="CAJNNV010029731">
    <property type="protein sequence ID" value="CAE8629873.1"/>
    <property type="molecule type" value="Genomic_DNA"/>
</dbReference>
<dbReference type="Gene3D" id="1.10.490.10">
    <property type="entry name" value="Globins"/>
    <property type="match status" value="2"/>
</dbReference>
<keyword evidence="13" id="KW-1133">Transmembrane helix</keyword>
<evidence type="ECO:0000313" key="14">
    <source>
        <dbReference type="EMBL" id="CAE8629873.1"/>
    </source>
</evidence>